<feature type="transmembrane region" description="Helical" evidence="1">
    <location>
        <begin position="134"/>
        <end position="160"/>
    </location>
</feature>
<evidence type="ECO:0000313" key="2">
    <source>
        <dbReference type="EMBL" id="MBA1305902.1"/>
    </source>
</evidence>
<dbReference type="Proteomes" id="UP001138621">
    <property type="component" value="Unassembled WGS sequence"/>
</dbReference>
<reference evidence="2" key="1">
    <citation type="submission" date="2020-02" db="EMBL/GenBank/DDBJ databases">
        <title>Synteny-based analysis reveals conserved mechanism for high triclosan tolerance in Pseudomonas, as well as instances of horizontal transfer.</title>
        <authorList>
            <person name="Mcfarland A.G."/>
            <person name="Bertucci H.K."/>
            <person name="Litmann E."/>
            <person name="Shen J."/>
            <person name="Huttenhower C."/>
            <person name="Hartmann E.M."/>
        </authorList>
    </citation>
    <scope>NUCLEOTIDE SEQUENCE</scope>
    <source>
        <strain evidence="2">109A1</strain>
    </source>
</reference>
<keyword evidence="1" id="KW-0472">Membrane</keyword>
<feature type="transmembrane region" description="Helical" evidence="1">
    <location>
        <begin position="35"/>
        <end position="54"/>
    </location>
</feature>
<organism evidence="2 3">
    <name type="scientific">Stutzerimonas stutzeri</name>
    <name type="common">Pseudomonas stutzeri</name>
    <dbReference type="NCBI Taxonomy" id="316"/>
    <lineage>
        <taxon>Bacteria</taxon>
        <taxon>Pseudomonadati</taxon>
        <taxon>Pseudomonadota</taxon>
        <taxon>Gammaproteobacteria</taxon>
        <taxon>Pseudomonadales</taxon>
        <taxon>Pseudomonadaceae</taxon>
        <taxon>Stutzerimonas</taxon>
    </lineage>
</organism>
<dbReference type="RefSeq" id="WP_181121610.1">
    <property type="nucleotide sequence ID" value="NZ_JAAMRD010000014.1"/>
</dbReference>
<gene>
    <name evidence="2" type="ORF">G7024_16040</name>
</gene>
<accession>A0AA40RU32</accession>
<dbReference type="EMBL" id="JAAMRD010000014">
    <property type="protein sequence ID" value="MBA1305902.1"/>
    <property type="molecule type" value="Genomic_DNA"/>
</dbReference>
<evidence type="ECO:0000256" key="1">
    <source>
        <dbReference type="SAM" id="Phobius"/>
    </source>
</evidence>
<proteinExistence type="predicted"/>
<dbReference type="AlphaFoldDB" id="A0AA40RU32"/>
<protein>
    <submittedName>
        <fullName evidence="2">Uncharacterized protein</fullName>
    </submittedName>
</protein>
<feature type="transmembrane region" description="Helical" evidence="1">
    <location>
        <begin position="180"/>
        <end position="205"/>
    </location>
</feature>
<name>A0AA40RU32_STUST</name>
<sequence length="263" mass="28917">MKVIKEWAPWIVLLAVVGYLSGLILGAGTSRTSSGIWPLVIACVVVAVGCFSRYRHIKELEKRIDTVDGGPVWHISEDDQKSGWHFGRPCPSGRMLRPPLTVDEIKDCDLAAFELHALRDAAILGQWISMTITAALRAACTFLIWAPALALWICAFAWFHDPLAFADSLSAMGDVTQAEVSYLASLVLAATLMFILIVVTVGPAIGFRSGVPNLWEEAKLAMLQQYVKTPTTKPLRVHAALMFYSPLEHDEQAHHTLGTHRTS</sequence>
<keyword evidence="1" id="KW-1133">Transmembrane helix</keyword>
<evidence type="ECO:0000313" key="3">
    <source>
        <dbReference type="Proteomes" id="UP001138621"/>
    </source>
</evidence>
<feature type="transmembrane region" description="Helical" evidence="1">
    <location>
        <begin position="7"/>
        <end position="29"/>
    </location>
</feature>
<comment type="caution">
    <text evidence="2">The sequence shown here is derived from an EMBL/GenBank/DDBJ whole genome shotgun (WGS) entry which is preliminary data.</text>
</comment>
<keyword evidence="1" id="KW-0812">Transmembrane</keyword>